<dbReference type="AlphaFoldDB" id="A0A6A5VEE9"/>
<proteinExistence type="predicted"/>
<reference evidence="1" key="1">
    <citation type="journal article" date="2020" name="Stud. Mycol.">
        <title>101 Dothideomycetes genomes: a test case for predicting lifestyles and emergence of pathogens.</title>
        <authorList>
            <person name="Haridas S."/>
            <person name="Albert R."/>
            <person name="Binder M."/>
            <person name="Bloem J."/>
            <person name="Labutti K."/>
            <person name="Salamov A."/>
            <person name="Andreopoulos B."/>
            <person name="Baker S."/>
            <person name="Barry K."/>
            <person name="Bills G."/>
            <person name="Bluhm B."/>
            <person name="Cannon C."/>
            <person name="Castanera R."/>
            <person name="Culley D."/>
            <person name="Daum C."/>
            <person name="Ezra D."/>
            <person name="Gonzalez J."/>
            <person name="Henrissat B."/>
            <person name="Kuo A."/>
            <person name="Liang C."/>
            <person name="Lipzen A."/>
            <person name="Lutzoni F."/>
            <person name="Magnuson J."/>
            <person name="Mondo S."/>
            <person name="Nolan M."/>
            <person name="Ohm R."/>
            <person name="Pangilinan J."/>
            <person name="Park H.-J."/>
            <person name="Ramirez L."/>
            <person name="Alfaro M."/>
            <person name="Sun H."/>
            <person name="Tritt A."/>
            <person name="Yoshinaga Y."/>
            <person name="Zwiers L.-H."/>
            <person name="Turgeon B."/>
            <person name="Goodwin S."/>
            <person name="Spatafora J."/>
            <person name="Crous P."/>
            <person name="Grigoriev I."/>
        </authorList>
    </citation>
    <scope>NUCLEOTIDE SEQUENCE</scope>
    <source>
        <strain evidence="1">CBS 107.79</strain>
    </source>
</reference>
<keyword evidence="2" id="KW-1185">Reference proteome</keyword>
<accession>A0A6A5VEE9</accession>
<sequence>MLWDVVASAQFTRSYHIVHPAPFLLVYSFDFIARYRFTARAFGTVPVISGGFPACRFCELFLIVFYRGKKTLKKSHHEKREGDAMNFEILNYYYIE</sequence>
<dbReference type="EMBL" id="ML976671">
    <property type="protein sequence ID" value="KAF1975188.1"/>
    <property type="molecule type" value="Genomic_DNA"/>
</dbReference>
<evidence type="ECO:0000313" key="1">
    <source>
        <dbReference type="EMBL" id="KAF1975188.1"/>
    </source>
</evidence>
<evidence type="ECO:0000313" key="2">
    <source>
        <dbReference type="Proteomes" id="UP000800036"/>
    </source>
</evidence>
<name>A0A6A5VEE9_9PLEO</name>
<gene>
    <name evidence="1" type="ORF">BU23DRAFT_79562</name>
</gene>
<organism evidence="1 2">
    <name type="scientific">Bimuria novae-zelandiae CBS 107.79</name>
    <dbReference type="NCBI Taxonomy" id="1447943"/>
    <lineage>
        <taxon>Eukaryota</taxon>
        <taxon>Fungi</taxon>
        <taxon>Dikarya</taxon>
        <taxon>Ascomycota</taxon>
        <taxon>Pezizomycotina</taxon>
        <taxon>Dothideomycetes</taxon>
        <taxon>Pleosporomycetidae</taxon>
        <taxon>Pleosporales</taxon>
        <taxon>Massarineae</taxon>
        <taxon>Didymosphaeriaceae</taxon>
        <taxon>Bimuria</taxon>
    </lineage>
</organism>
<dbReference type="Proteomes" id="UP000800036">
    <property type="component" value="Unassembled WGS sequence"/>
</dbReference>
<protein>
    <submittedName>
        <fullName evidence="1">Uncharacterized protein</fullName>
    </submittedName>
</protein>